<comment type="caution">
    <text evidence="4">The sequence shown here is derived from an EMBL/GenBank/DDBJ whole genome shotgun (WGS) entry which is preliminary data.</text>
</comment>
<dbReference type="SUPFAM" id="SSF46689">
    <property type="entry name" value="Homeodomain-like"/>
    <property type="match status" value="1"/>
</dbReference>
<dbReference type="InterPro" id="IPR053142">
    <property type="entry name" value="PchR_regulatory_protein"/>
</dbReference>
<dbReference type="InterPro" id="IPR009057">
    <property type="entry name" value="Homeodomain-like_sf"/>
</dbReference>
<dbReference type="EMBL" id="SDHW01000001">
    <property type="protein sequence ID" value="RXK62771.1"/>
    <property type="molecule type" value="Genomic_DNA"/>
</dbReference>
<feature type="domain" description="HTH araC/xylS-type" evidence="3">
    <location>
        <begin position="230"/>
        <end position="329"/>
    </location>
</feature>
<organism evidence="4 5">
    <name type="scientific">Lacibacter luteus</name>
    <dbReference type="NCBI Taxonomy" id="2508719"/>
    <lineage>
        <taxon>Bacteria</taxon>
        <taxon>Pseudomonadati</taxon>
        <taxon>Bacteroidota</taxon>
        <taxon>Chitinophagia</taxon>
        <taxon>Chitinophagales</taxon>
        <taxon>Chitinophagaceae</taxon>
        <taxon>Lacibacter</taxon>
    </lineage>
</organism>
<evidence type="ECO:0000313" key="5">
    <source>
        <dbReference type="Proteomes" id="UP000290204"/>
    </source>
</evidence>
<name>A0A4Q1CPW0_9BACT</name>
<keyword evidence="1" id="KW-0805">Transcription regulation</keyword>
<reference evidence="4 5" key="1">
    <citation type="submission" date="2019-01" db="EMBL/GenBank/DDBJ databases">
        <title>Lacibacter sp. strain TTM-7.</title>
        <authorList>
            <person name="Chen W.-M."/>
        </authorList>
    </citation>
    <scope>NUCLEOTIDE SEQUENCE [LARGE SCALE GENOMIC DNA]</scope>
    <source>
        <strain evidence="4 5">TTM-7</strain>
    </source>
</reference>
<gene>
    <name evidence="4" type="ORF">ESA94_07175</name>
</gene>
<proteinExistence type="predicted"/>
<dbReference type="AlphaFoldDB" id="A0A4Q1CPW0"/>
<dbReference type="PANTHER" id="PTHR47893:SF1">
    <property type="entry name" value="REGULATORY PROTEIN PCHR"/>
    <property type="match status" value="1"/>
</dbReference>
<evidence type="ECO:0000256" key="2">
    <source>
        <dbReference type="ARBA" id="ARBA00023163"/>
    </source>
</evidence>
<dbReference type="Pfam" id="PF12833">
    <property type="entry name" value="HTH_18"/>
    <property type="match status" value="1"/>
</dbReference>
<dbReference type="OrthoDB" id="1156172at2"/>
<dbReference type="InterPro" id="IPR018060">
    <property type="entry name" value="HTH_AraC"/>
</dbReference>
<protein>
    <submittedName>
        <fullName evidence="4">AraC family transcriptional regulator</fullName>
    </submittedName>
</protein>
<keyword evidence="5" id="KW-1185">Reference proteome</keyword>
<evidence type="ECO:0000256" key="1">
    <source>
        <dbReference type="ARBA" id="ARBA00023015"/>
    </source>
</evidence>
<sequence length="329" mass="38477">MFSYEYIHSSYSDMMDDLAVKLGVKPKDNWLFLPEEFGHGYYRSLKLSTGLDVNIVNCRINKDWLLRRKSDDTEYYTLRFDELSIEKSIRIGIDTDVVEKEKETVAVAYLTSSLFDWFYHGTKGTTFKAVNILIPKEWLGKLMGIEVFDDILPAYIALKSRSFNMEPLDTVYYQLMNEIMQEDPDMPFPHLYIENRVQLLLERFFTRIHSRVSLADVETNIKQDDIFTVFRIEKLLVENFSQKPKSIEELSRTATMSSTKLKKIFKSVYGVPIYEYYQQKRMQKAGELLSTGKYSVKQVAGIIGYSNISNFTIAFKKYMKQEPSDFTKA</sequence>
<dbReference type="PROSITE" id="PS01124">
    <property type="entry name" value="HTH_ARAC_FAMILY_2"/>
    <property type="match status" value="1"/>
</dbReference>
<dbReference type="Gene3D" id="1.10.10.60">
    <property type="entry name" value="Homeodomain-like"/>
    <property type="match status" value="2"/>
</dbReference>
<dbReference type="RefSeq" id="WP_129130141.1">
    <property type="nucleotide sequence ID" value="NZ_SDHW01000001.1"/>
</dbReference>
<dbReference type="SMART" id="SM00342">
    <property type="entry name" value="HTH_ARAC"/>
    <property type="match status" value="1"/>
</dbReference>
<accession>A0A4Q1CPW0</accession>
<keyword evidence="2" id="KW-0804">Transcription</keyword>
<dbReference type="Proteomes" id="UP000290204">
    <property type="component" value="Unassembled WGS sequence"/>
</dbReference>
<dbReference type="GO" id="GO:0043565">
    <property type="term" value="F:sequence-specific DNA binding"/>
    <property type="evidence" value="ECO:0007669"/>
    <property type="project" value="InterPro"/>
</dbReference>
<evidence type="ECO:0000313" key="4">
    <source>
        <dbReference type="EMBL" id="RXK62771.1"/>
    </source>
</evidence>
<evidence type="ECO:0000259" key="3">
    <source>
        <dbReference type="PROSITE" id="PS01124"/>
    </source>
</evidence>
<dbReference type="PANTHER" id="PTHR47893">
    <property type="entry name" value="REGULATORY PROTEIN PCHR"/>
    <property type="match status" value="1"/>
</dbReference>
<dbReference type="GO" id="GO:0003700">
    <property type="term" value="F:DNA-binding transcription factor activity"/>
    <property type="evidence" value="ECO:0007669"/>
    <property type="project" value="InterPro"/>
</dbReference>